<dbReference type="Pfam" id="PF13531">
    <property type="entry name" value="SBP_bac_11"/>
    <property type="match status" value="1"/>
</dbReference>
<keyword evidence="2" id="KW-1185">Reference proteome</keyword>
<evidence type="ECO:0000313" key="1">
    <source>
        <dbReference type="EMBL" id="SHI15413.1"/>
    </source>
</evidence>
<sequence>MNNRNKHFCKNIKIFAAGSLKSPLRQIVDEYSQVSNVSVDLELGPSGILKNRIMAGERADLFLSANHAHARELMVHGRTGEVIAFATNELCLFGRFAPCGDDEQLLAVMLDETLRLATSTPGDDPGGDYAFEVFKRADFLKPGVSAILAAKSKQLVGGKDSTAPPPGIHAVAQLFFNDETDIFLGYYTSALIVREQVGNIHIEKLPKQIACKTEYTMARLSSTSLEAEKIASFILSSRGGEILQQHGFGLP</sequence>
<name>A0A1M5YV20_9BACT</name>
<dbReference type="GO" id="GO:0015689">
    <property type="term" value="P:molybdate ion transport"/>
    <property type="evidence" value="ECO:0007669"/>
    <property type="project" value="TreeGrafter"/>
</dbReference>
<evidence type="ECO:0000313" key="2">
    <source>
        <dbReference type="Proteomes" id="UP000184139"/>
    </source>
</evidence>
<gene>
    <name evidence="1" type="ORF">SAMN02745124_04436</name>
</gene>
<dbReference type="AlphaFoldDB" id="A0A1M5YV20"/>
<reference evidence="1 2" key="1">
    <citation type="submission" date="2016-11" db="EMBL/GenBank/DDBJ databases">
        <authorList>
            <person name="Jaros S."/>
            <person name="Januszkiewicz K."/>
            <person name="Wedrychowicz H."/>
        </authorList>
    </citation>
    <scope>NUCLEOTIDE SEQUENCE [LARGE SCALE GENOMIC DNA]</scope>
    <source>
        <strain evidence="1 2">DSM 9705</strain>
    </source>
</reference>
<dbReference type="EMBL" id="FQXS01000060">
    <property type="protein sequence ID" value="SHI15413.1"/>
    <property type="molecule type" value="Genomic_DNA"/>
</dbReference>
<dbReference type="STRING" id="1121409.SAMN02745124_04436"/>
<accession>A0A1M5YV20</accession>
<dbReference type="PANTHER" id="PTHR30632">
    <property type="entry name" value="MOLYBDATE-BINDING PERIPLASMIC PROTEIN"/>
    <property type="match status" value="1"/>
</dbReference>
<dbReference type="SUPFAM" id="SSF53850">
    <property type="entry name" value="Periplasmic binding protein-like II"/>
    <property type="match status" value="1"/>
</dbReference>
<protein>
    <submittedName>
        <fullName evidence="1">Molybdenum ABC transporter, molybdate-binding protein</fullName>
    </submittedName>
</protein>
<organism evidence="1 2">
    <name type="scientific">Desulfofustis glycolicus DSM 9705</name>
    <dbReference type="NCBI Taxonomy" id="1121409"/>
    <lineage>
        <taxon>Bacteria</taxon>
        <taxon>Pseudomonadati</taxon>
        <taxon>Thermodesulfobacteriota</taxon>
        <taxon>Desulfobulbia</taxon>
        <taxon>Desulfobulbales</taxon>
        <taxon>Desulfocapsaceae</taxon>
        <taxon>Desulfofustis</taxon>
    </lineage>
</organism>
<dbReference type="Proteomes" id="UP000184139">
    <property type="component" value="Unassembled WGS sequence"/>
</dbReference>
<dbReference type="InterPro" id="IPR050682">
    <property type="entry name" value="ModA/WtpA"/>
</dbReference>
<dbReference type="Gene3D" id="3.40.190.10">
    <property type="entry name" value="Periplasmic binding protein-like II"/>
    <property type="match status" value="2"/>
</dbReference>
<dbReference type="GO" id="GO:0030973">
    <property type="term" value="F:molybdate ion binding"/>
    <property type="evidence" value="ECO:0007669"/>
    <property type="project" value="TreeGrafter"/>
</dbReference>
<dbReference type="PANTHER" id="PTHR30632:SF0">
    <property type="entry name" value="SULFATE-BINDING PROTEIN"/>
    <property type="match status" value="1"/>
</dbReference>
<proteinExistence type="predicted"/>